<dbReference type="InterPro" id="IPR000700">
    <property type="entry name" value="PAS-assoc_C"/>
</dbReference>
<dbReference type="Gene3D" id="3.30.450.20">
    <property type="entry name" value="PAS domain"/>
    <property type="match status" value="2"/>
</dbReference>
<keyword evidence="1" id="KW-0472">Membrane</keyword>
<dbReference type="RefSeq" id="WP_281743505.1">
    <property type="nucleotide sequence ID" value="NZ_AP026973.1"/>
</dbReference>
<dbReference type="SUPFAM" id="SSF55785">
    <property type="entry name" value="PYP-like sensor domain (PAS domain)"/>
    <property type="match status" value="1"/>
</dbReference>
<dbReference type="Gene3D" id="3.30.70.270">
    <property type="match status" value="1"/>
</dbReference>
<dbReference type="Pfam" id="PF13426">
    <property type="entry name" value="PAS_9"/>
    <property type="match status" value="1"/>
</dbReference>
<proteinExistence type="predicted"/>
<feature type="domain" description="GGDEF" evidence="3">
    <location>
        <begin position="501"/>
        <end position="639"/>
    </location>
</feature>
<dbReference type="CDD" id="cd01949">
    <property type="entry name" value="GGDEF"/>
    <property type="match status" value="1"/>
</dbReference>
<evidence type="ECO:0000313" key="4">
    <source>
        <dbReference type="EMBL" id="BDT77121.1"/>
    </source>
</evidence>
<keyword evidence="1" id="KW-1133">Transmembrane helix</keyword>
<evidence type="ECO:0000259" key="2">
    <source>
        <dbReference type="PROSITE" id="PS50113"/>
    </source>
</evidence>
<dbReference type="AlphaFoldDB" id="A0A9C7CAC9"/>
<dbReference type="PANTHER" id="PTHR46663">
    <property type="entry name" value="DIGUANYLATE CYCLASE DGCT-RELATED"/>
    <property type="match status" value="1"/>
</dbReference>
<gene>
    <name evidence="4" type="ORF">PKF023_09240</name>
</gene>
<dbReference type="Pfam" id="PF00990">
    <property type="entry name" value="GGDEF"/>
    <property type="match status" value="1"/>
</dbReference>
<protein>
    <recommendedName>
        <fullName evidence="5">PAS domain S-box-containing protein/diguanylate cyclase (GGDEF) domain-containing protein</fullName>
    </recommendedName>
</protein>
<evidence type="ECO:0000256" key="1">
    <source>
        <dbReference type="SAM" id="Phobius"/>
    </source>
</evidence>
<dbReference type="InterPro" id="IPR035965">
    <property type="entry name" value="PAS-like_dom_sf"/>
</dbReference>
<dbReference type="InterPro" id="IPR029787">
    <property type="entry name" value="Nucleotide_cyclase"/>
</dbReference>
<dbReference type="KEGG" id="pyt:PKF023_09240"/>
<dbReference type="InterPro" id="IPR001610">
    <property type="entry name" value="PAC"/>
</dbReference>
<dbReference type="InterPro" id="IPR043128">
    <property type="entry name" value="Rev_trsase/Diguanyl_cyclase"/>
</dbReference>
<feature type="domain" description="PAC" evidence="2">
    <location>
        <begin position="400"/>
        <end position="452"/>
    </location>
</feature>
<dbReference type="NCBIfam" id="TIGR00254">
    <property type="entry name" value="GGDEF"/>
    <property type="match status" value="1"/>
</dbReference>
<sequence>MAVRTDFEVEPIKFRIIFAVSLISALAVIWSVYFVGTRYVQESAIRALKQQTQSETAILEDHLSRSLDVVTARLRLVAAYANVQSLNDERLRGDRLYELIQEDRVVRSLSLVDDNGRIVASSNSRNLGALMPQSELPDIAAKGNNSATISFGNVYEYRDIFEITQDTPANSSLRFWLASIPVNISGRIYHWIATINIGLFENLWQRIDEDPNTEIAVFDYQGKRIAAHHGDISKSTQGFGKELLENVSRTDLGFFESQINSNLFAAYRSSTAYPAILTVVGDKSRLIETLKDDHNQAKFYALAGSLIVLLLMAGLFRWYLTYEKSLAELANQIRATGAHLMISESSPDGKILWANPLYLQTTGYRLSEIKGKSHRIFNSDLYPRSFYKEMWSQISRGEIWSGTFRNRNKAGEFFWVKTTVIPFLDPWKRVSRYVALYTDITESIRTSEQVDHERSLRKELSKKNRELAINANTDTLTGVPNRRAFEQFRKTVIEQAHRKTQPISILMLDLDKFKDVNDTYGHVAGDQVLQEVTTRWLQQMRTSDILARIGGEEFAVLLPQTTVAQAELVAEKLRDVISCTPITLNLGDGKQLALVVTVSIGLASSDRVADDAGFDALMAQADDALYKAKRGGRNRVAVN</sequence>
<feature type="transmembrane region" description="Helical" evidence="1">
    <location>
        <begin position="12"/>
        <end position="36"/>
    </location>
</feature>
<dbReference type="PROSITE" id="PS50113">
    <property type="entry name" value="PAC"/>
    <property type="match status" value="1"/>
</dbReference>
<dbReference type="SMART" id="SM00086">
    <property type="entry name" value="PAC"/>
    <property type="match status" value="1"/>
</dbReference>
<dbReference type="PANTHER" id="PTHR46663:SF3">
    <property type="entry name" value="SLL0267 PROTEIN"/>
    <property type="match status" value="1"/>
</dbReference>
<dbReference type="NCBIfam" id="TIGR00229">
    <property type="entry name" value="sensory_box"/>
    <property type="match status" value="1"/>
</dbReference>
<dbReference type="SMART" id="SM00267">
    <property type="entry name" value="GGDEF"/>
    <property type="match status" value="1"/>
</dbReference>
<accession>A0A9C7CAC9</accession>
<dbReference type="CDD" id="cd18773">
    <property type="entry name" value="PDC1_HK_sensor"/>
    <property type="match status" value="1"/>
</dbReference>
<reference evidence="4" key="1">
    <citation type="submission" date="2022-11" db="EMBL/GenBank/DDBJ databases">
        <title>Complete Genome Sequences of three Polynucleobacter sp. Subcluster PnecC Strains KF022, KF023, and KF032 Isolated from a Shallow Eutrophic Lake in Japan.</title>
        <authorList>
            <person name="Ogata Y."/>
            <person name="Watanabe K."/>
            <person name="Takemine S."/>
            <person name="Shindo C."/>
            <person name="Kurokawa R."/>
            <person name="Suda W."/>
        </authorList>
    </citation>
    <scope>NUCLEOTIDE SEQUENCE</scope>
    <source>
        <strain evidence="4">KF023</strain>
    </source>
</reference>
<dbReference type="FunFam" id="3.30.70.270:FF:000001">
    <property type="entry name" value="Diguanylate cyclase domain protein"/>
    <property type="match status" value="1"/>
</dbReference>
<organism evidence="4">
    <name type="scientific">Polynucleobacter yangtzensis</name>
    <dbReference type="NCBI Taxonomy" id="1743159"/>
    <lineage>
        <taxon>Bacteria</taxon>
        <taxon>Pseudomonadati</taxon>
        <taxon>Pseudomonadota</taxon>
        <taxon>Betaproteobacteria</taxon>
        <taxon>Burkholderiales</taxon>
        <taxon>Burkholderiaceae</taxon>
        <taxon>Polynucleobacter</taxon>
    </lineage>
</organism>
<dbReference type="InterPro" id="IPR000014">
    <property type="entry name" value="PAS"/>
</dbReference>
<dbReference type="GO" id="GO:0003824">
    <property type="term" value="F:catalytic activity"/>
    <property type="evidence" value="ECO:0007669"/>
    <property type="project" value="UniProtKB-ARBA"/>
</dbReference>
<dbReference type="InterPro" id="IPR000160">
    <property type="entry name" value="GGDEF_dom"/>
</dbReference>
<name>A0A9C7CAC9_9BURK</name>
<dbReference type="EMBL" id="AP026973">
    <property type="protein sequence ID" value="BDT77121.1"/>
    <property type="molecule type" value="Genomic_DNA"/>
</dbReference>
<dbReference type="Proteomes" id="UP001211097">
    <property type="component" value="Chromosome"/>
</dbReference>
<dbReference type="CDD" id="cd00130">
    <property type="entry name" value="PAS"/>
    <property type="match status" value="1"/>
</dbReference>
<dbReference type="SUPFAM" id="SSF55073">
    <property type="entry name" value="Nucleotide cyclase"/>
    <property type="match status" value="1"/>
</dbReference>
<feature type="transmembrane region" description="Helical" evidence="1">
    <location>
        <begin position="299"/>
        <end position="320"/>
    </location>
</feature>
<dbReference type="PROSITE" id="PS50887">
    <property type="entry name" value="GGDEF"/>
    <property type="match status" value="1"/>
</dbReference>
<evidence type="ECO:0008006" key="5">
    <source>
        <dbReference type="Google" id="ProtNLM"/>
    </source>
</evidence>
<evidence type="ECO:0000259" key="3">
    <source>
        <dbReference type="PROSITE" id="PS50887"/>
    </source>
</evidence>
<dbReference type="InterPro" id="IPR052163">
    <property type="entry name" value="DGC-Regulatory_Protein"/>
</dbReference>
<keyword evidence="1" id="KW-0812">Transmembrane</keyword>